<accession>A0A381PS52</accession>
<proteinExistence type="predicted"/>
<name>A0A381PS52_9ZZZZ</name>
<protein>
    <submittedName>
        <fullName evidence="1">Uncharacterized protein</fullName>
    </submittedName>
</protein>
<feature type="non-terminal residue" evidence="1">
    <location>
        <position position="1"/>
    </location>
</feature>
<organism evidence="1">
    <name type="scientific">marine metagenome</name>
    <dbReference type="NCBI Taxonomy" id="408172"/>
    <lineage>
        <taxon>unclassified sequences</taxon>
        <taxon>metagenomes</taxon>
        <taxon>ecological metagenomes</taxon>
    </lineage>
</organism>
<evidence type="ECO:0000313" key="1">
    <source>
        <dbReference type="EMBL" id="SUZ69845.1"/>
    </source>
</evidence>
<gene>
    <name evidence="1" type="ORF">METZ01_LOCUS22699</name>
</gene>
<sequence>VTSAGAPVLIENSINSSFVAGQGASSR</sequence>
<dbReference type="AlphaFoldDB" id="A0A381PS52"/>
<dbReference type="EMBL" id="UINC01001072">
    <property type="protein sequence ID" value="SUZ69845.1"/>
    <property type="molecule type" value="Genomic_DNA"/>
</dbReference>
<reference evidence="1" key="1">
    <citation type="submission" date="2018-05" db="EMBL/GenBank/DDBJ databases">
        <authorList>
            <person name="Lanie J.A."/>
            <person name="Ng W.-L."/>
            <person name="Kazmierczak K.M."/>
            <person name="Andrzejewski T.M."/>
            <person name="Davidsen T.M."/>
            <person name="Wayne K.J."/>
            <person name="Tettelin H."/>
            <person name="Glass J.I."/>
            <person name="Rusch D."/>
            <person name="Podicherti R."/>
            <person name="Tsui H.-C.T."/>
            <person name="Winkler M.E."/>
        </authorList>
    </citation>
    <scope>NUCLEOTIDE SEQUENCE</scope>
</reference>